<evidence type="ECO:0000256" key="6">
    <source>
        <dbReference type="ARBA" id="ARBA00023180"/>
    </source>
</evidence>
<dbReference type="GO" id="GO:0005886">
    <property type="term" value="C:plasma membrane"/>
    <property type="evidence" value="ECO:0007669"/>
    <property type="project" value="UniProtKB-SubCell"/>
</dbReference>
<dbReference type="Proteomes" id="UP001301769">
    <property type="component" value="Unassembled WGS sequence"/>
</dbReference>
<feature type="signal peptide" evidence="10">
    <location>
        <begin position="1"/>
        <end position="23"/>
    </location>
</feature>
<accession>A0AAN6XZ71</accession>
<name>A0AAN6XZ71_9PEZI</name>
<keyword evidence="3" id="KW-0336">GPI-anchor</keyword>
<evidence type="ECO:0000313" key="12">
    <source>
        <dbReference type="EMBL" id="KAK4209308.1"/>
    </source>
</evidence>
<feature type="chain" id="PRO_5043044464" description="Copper acquisition factor BIM1-like domain-containing protein" evidence="10">
    <location>
        <begin position="24"/>
        <end position="315"/>
    </location>
</feature>
<dbReference type="PANTHER" id="PTHR34992:SF5">
    <property type="entry name" value="ANCHORED PROTEIN, PUTATIVE (AFU_ORTHOLOGUE AFUA_6G02800)-RELATED"/>
    <property type="match status" value="1"/>
</dbReference>
<evidence type="ECO:0000256" key="1">
    <source>
        <dbReference type="ARBA" id="ARBA00004609"/>
    </source>
</evidence>
<dbReference type="PANTHER" id="PTHR34992">
    <property type="entry name" value="HYPHAL ANASTAMOSIS-7 PROTEIN"/>
    <property type="match status" value="1"/>
</dbReference>
<gene>
    <name evidence="12" type="ORF">QBC37DRAFT_324138</name>
</gene>
<dbReference type="CDD" id="cd21176">
    <property type="entry name" value="LPMO_auxiliary-like"/>
    <property type="match status" value="1"/>
</dbReference>
<organism evidence="12 13">
    <name type="scientific">Rhypophila decipiens</name>
    <dbReference type="NCBI Taxonomy" id="261697"/>
    <lineage>
        <taxon>Eukaryota</taxon>
        <taxon>Fungi</taxon>
        <taxon>Dikarya</taxon>
        <taxon>Ascomycota</taxon>
        <taxon>Pezizomycotina</taxon>
        <taxon>Sordariomycetes</taxon>
        <taxon>Sordariomycetidae</taxon>
        <taxon>Sordariales</taxon>
        <taxon>Naviculisporaceae</taxon>
        <taxon>Rhypophila</taxon>
    </lineage>
</organism>
<feature type="region of interest" description="Disordered" evidence="8">
    <location>
        <begin position="259"/>
        <end position="315"/>
    </location>
</feature>
<feature type="compositionally biased region" description="Basic and acidic residues" evidence="8">
    <location>
        <begin position="259"/>
        <end position="276"/>
    </location>
</feature>
<evidence type="ECO:0000259" key="11">
    <source>
        <dbReference type="Pfam" id="PF20238"/>
    </source>
</evidence>
<sequence length="315" mass="32504">MDASVSLWKAAILLAALACQTMGQESAPEQGPAGFMWPPDRVWSAAMDNTAPCGSADGVKSRTEFPLTGGAVALIAQDDSYSAQLSISFQDDPKAQNDFTFVTNPAPFREIDPGHSCFHLPDPPARISSGQVATIQLKYTADFDRPGNQTFYACADIIYVLPENFDIPIPCFNATNSTHDIPAPTATGIPTELPGHGDDGPPLAPVTGDEDKGSGSGSGGGGGGGLSKGAIAGAVIGSVVGLGLTVGLGLFLYRERQKTKRLERQRDSGRGVKWVEDPDATTTRDGASSRASAGESLRMGSMSGGAGSTPTATGN</sequence>
<dbReference type="EMBL" id="MU858209">
    <property type="protein sequence ID" value="KAK4209308.1"/>
    <property type="molecule type" value="Genomic_DNA"/>
</dbReference>
<keyword evidence="9" id="KW-0812">Transmembrane</keyword>
<protein>
    <recommendedName>
        <fullName evidence="11">Copper acquisition factor BIM1-like domain-containing protein</fullName>
    </recommendedName>
</protein>
<proteinExistence type="predicted"/>
<evidence type="ECO:0000256" key="2">
    <source>
        <dbReference type="ARBA" id="ARBA00022475"/>
    </source>
</evidence>
<feature type="domain" description="Copper acquisition factor BIM1-like" evidence="11">
    <location>
        <begin position="30"/>
        <end position="175"/>
    </location>
</feature>
<evidence type="ECO:0000256" key="9">
    <source>
        <dbReference type="SAM" id="Phobius"/>
    </source>
</evidence>
<keyword evidence="5 9" id="KW-0472">Membrane</keyword>
<keyword evidence="7" id="KW-0449">Lipoprotein</keyword>
<evidence type="ECO:0000256" key="10">
    <source>
        <dbReference type="SAM" id="SignalP"/>
    </source>
</evidence>
<keyword evidence="4 10" id="KW-0732">Signal</keyword>
<evidence type="ECO:0000256" key="4">
    <source>
        <dbReference type="ARBA" id="ARBA00022729"/>
    </source>
</evidence>
<dbReference type="InterPro" id="IPR046530">
    <property type="entry name" value="BIM1-like_dom"/>
</dbReference>
<evidence type="ECO:0000256" key="5">
    <source>
        <dbReference type="ARBA" id="ARBA00023136"/>
    </source>
</evidence>
<keyword evidence="2" id="KW-1003">Cell membrane</keyword>
<keyword evidence="13" id="KW-1185">Reference proteome</keyword>
<comment type="caution">
    <text evidence="12">The sequence shown here is derived from an EMBL/GenBank/DDBJ whole genome shotgun (WGS) entry which is preliminary data.</text>
</comment>
<feature type="compositionally biased region" description="Polar residues" evidence="8">
    <location>
        <begin position="280"/>
        <end position="291"/>
    </location>
</feature>
<evidence type="ECO:0000256" key="3">
    <source>
        <dbReference type="ARBA" id="ARBA00022622"/>
    </source>
</evidence>
<dbReference type="Pfam" id="PF20238">
    <property type="entry name" value="BIM1-like_dom"/>
    <property type="match status" value="1"/>
</dbReference>
<evidence type="ECO:0000256" key="8">
    <source>
        <dbReference type="SAM" id="MobiDB-lite"/>
    </source>
</evidence>
<feature type="compositionally biased region" description="Gly residues" evidence="8">
    <location>
        <begin position="214"/>
        <end position="224"/>
    </location>
</feature>
<reference evidence="12" key="1">
    <citation type="journal article" date="2023" name="Mol. Phylogenet. Evol.">
        <title>Genome-scale phylogeny and comparative genomics of the fungal order Sordariales.</title>
        <authorList>
            <person name="Hensen N."/>
            <person name="Bonometti L."/>
            <person name="Westerberg I."/>
            <person name="Brannstrom I.O."/>
            <person name="Guillou S."/>
            <person name="Cros-Aarteil S."/>
            <person name="Calhoun S."/>
            <person name="Haridas S."/>
            <person name="Kuo A."/>
            <person name="Mondo S."/>
            <person name="Pangilinan J."/>
            <person name="Riley R."/>
            <person name="LaButti K."/>
            <person name="Andreopoulos B."/>
            <person name="Lipzen A."/>
            <person name="Chen C."/>
            <person name="Yan M."/>
            <person name="Daum C."/>
            <person name="Ng V."/>
            <person name="Clum A."/>
            <person name="Steindorff A."/>
            <person name="Ohm R.A."/>
            <person name="Martin F."/>
            <person name="Silar P."/>
            <person name="Natvig D.O."/>
            <person name="Lalanne C."/>
            <person name="Gautier V."/>
            <person name="Ament-Velasquez S.L."/>
            <person name="Kruys A."/>
            <person name="Hutchinson M.I."/>
            <person name="Powell A.J."/>
            <person name="Barry K."/>
            <person name="Miller A.N."/>
            <person name="Grigoriev I.V."/>
            <person name="Debuchy R."/>
            <person name="Gladieux P."/>
            <person name="Hiltunen Thoren M."/>
            <person name="Johannesson H."/>
        </authorList>
    </citation>
    <scope>NUCLEOTIDE SEQUENCE</scope>
    <source>
        <strain evidence="12">PSN293</strain>
    </source>
</reference>
<dbReference type="GO" id="GO:0098552">
    <property type="term" value="C:side of membrane"/>
    <property type="evidence" value="ECO:0007669"/>
    <property type="project" value="UniProtKB-KW"/>
</dbReference>
<evidence type="ECO:0000256" key="7">
    <source>
        <dbReference type="ARBA" id="ARBA00023288"/>
    </source>
</evidence>
<dbReference type="AlphaFoldDB" id="A0AAN6XZ71"/>
<feature type="region of interest" description="Disordered" evidence="8">
    <location>
        <begin position="182"/>
        <end position="224"/>
    </location>
</feature>
<keyword evidence="9" id="KW-1133">Transmembrane helix</keyword>
<evidence type="ECO:0000313" key="13">
    <source>
        <dbReference type="Proteomes" id="UP001301769"/>
    </source>
</evidence>
<reference evidence="12" key="2">
    <citation type="submission" date="2023-05" db="EMBL/GenBank/DDBJ databases">
        <authorList>
            <consortium name="Lawrence Berkeley National Laboratory"/>
            <person name="Steindorff A."/>
            <person name="Hensen N."/>
            <person name="Bonometti L."/>
            <person name="Westerberg I."/>
            <person name="Brannstrom I.O."/>
            <person name="Guillou S."/>
            <person name="Cros-Aarteil S."/>
            <person name="Calhoun S."/>
            <person name="Haridas S."/>
            <person name="Kuo A."/>
            <person name="Mondo S."/>
            <person name="Pangilinan J."/>
            <person name="Riley R."/>
            <person name="Labutti K."/>
            <person name="Andreopoulos B."/>
            <person name="Lipzen A."/>
            <person name="Chen C."/>
            <person name="Yanf M."/>
            <person name="Daum C."/>
            <person name="Ng V."/>
            <person name="Clum A."/>
            <person name="Ohm R."/>
            <person name="Martin F."/>
            <person name="Silar P."/>
            <person name="Natvig D."/>
            <person name="Lalanne C."/>
            <person name="Gautier V."/>
            <person name="Ament-Velasquez S.L."/>
            <person name="Kruys A."/>
            <person name="Hutchinson M.I."/>
            <person name="Powell A.J."/>
            <person name="Barry K."/>
            <person name="Miller A.N."/>
            <person name="Grigoriev I.V."/>
            <person name="Debuchy R."/>
            <person name="Gladieux P."/>
            <person name="Thoren M.H."/>
            <person name="Johannesson H."/>
        </authorList>
    </citation>
    <scope>NUCLEOTIDE SEQUENCE</scope>
    <source>
        <strain evidence="12">PSN293</strain>
    </source>
</reference>
<keyword evidence="6" id="KW-0325">Glycoprotein</keyword>
<dbReference type="InterPro" id="IPR046936">
    <property type="entry name" value="BIM1-like"/>
</dbReference>
<feature type="transmembrane region" description="Helical" evidence="9">
    <location>
        <begin position="230"/>
        <end position="253"/>
    </location>
</feature>
<comment type="subcellular location">
    <subcellularLocation>
        <location evidence="1">Cell membrane</location>
        <topology evidence="1">Lipid-anchor</topology>
        <topology evidence="1">GPI-anchor</topology>
    </subcellularLocation>
</comment>